<sequence>MKLLNSLSLKSKLILPIVLFTGIIFFATQGTAFVSAFETQKENLINRVTVLAKGVAYNLQAAILFNDSYSATEVLDAFSADEEVVRVKLYTANGQLFAMYEREGTAAPVPTEREREEIKNNTFAVADEYIYLLVPVEMEGEVIAKLRVIISKQSFQTLYHTALSSSFIFFVLLVVAALVLYMTVDKFIVGPVYNLNMGVHAFINRKRRDITTENAANDEIGDLVRAFNTMLDRLGQREQQVAYTLDKLEEEKSFANEVVETVKHALIVVDNTGEIVHFNGATCDVFRCTSAFIKGANLDDLIETDDVNFVHQAIHQGQEFTDRQVWIRDVFKQYQLLQVSSTKLSKRGQILFAIQDITEVEAAQSRQRLAAGVFENSQDGLMVTNQDDVITMVNPSVSRLLGYSQEALLGKTPEETFEWQQFRSLMPTIKDSVHQFGQWQGEIWEKHLFGHMVPMFVKVSKINVKDDEARCDFVYILSDLSSVKEMERLEYLAHHDSLTGLANRAHLYRVLDECLKDEREVKNGLALLYLDLDGFKLVNDTYGHDAGDEVLKQVSERLLSQVRSQDLVARLSGDEFVVLLTSTDKASISILADRLIGLIQQDIVYRGRILNVGASIGVHYIEQRNVSMDQLLRAADTAMYKAKSLGKGQFVLSENK</sequence>
<feature type="coiled-coil region" evidence="2">
    <location>
        <begin position="231"/>
        <end position="265"/>
    </location>
</feature>
<evidence type="ECO:0000259" key="5">
    <source>
        <dbReference type="PROSITE" id="PS50885"/>
    </source>
</evidence>
<evidence type="ECO:0000256" key="1">
    <source>
        <dbReference type="ARBA" id="ARBA00001946"/>
    </source>
</evidence>
<dbReference type="Proteomes" id="UP000006228">
    <property type="component" value="Unassembled WGS sequence"/>
</dbReference>
<dbReference type="OrthoDB" id="9812260at2"/>
<proteinExistence type="predicted"/>
<dbReference type="InterPro" id="IPR035965">
    <property type="entry name" value="PAS-like_dom_sf"/>
</dbReference>
<name>E8MAJ7_PHOS4</name>
<feature type="domain" description="HAMP" evidence="5">
    <location>
        <begin position="186"/>
        <end position="239"/>
    </location>
</feature>
<dbReference type="PANTHER" id="PTHR46663">
    <property type="entry name" value="DIGUANYLATE CYCLASE DGCT-RELATED"/>
    <property type="match status" value="1"/>
</dbReference>
<evidence type="ECO:0000259" key="4">
    <source>
        <dbReference type="PROSITE" id="PS50112"/>
    </source>
</evidence>
<organism evidence="7 8">
    <name type="scientific">Vibrio sinaloensis DSM 21326</name>
    <dbReference type="NCBI Taxonomy" id="945550"/>
    <lineage>
        <taxon>Bacteria</taxon>
        <taxon>Pseudomonadati</taxon>
        <taxon>Pseudomonadota</taxon>
        <taxon>Gammaproteobacteria</taxon>
        <taxon>Vibrionales</taxon>
        <taxon>Vibrionaceae</taxon>
        <taxon>Vibrio</taxon>
        <taxon>Vibrio oreintalis group</taxon>
    </lineage>
</organism>
<keyword evidence="3" id="KW-0472">Membrane</keyword>
<dbReference type="PROSITE" id="PS50885">
    <property type="entry name" value="HAMP"/>
    <property type="match status" value="1"/>
</dbReference>
<dbReference type="InterPro" id="IPR000160">
    <property type="entry name" value="GGDEF_dom"/>
</dbReference>
<dbReference type="Pfam" id="PF13188">
    <property type="entry name" value="PAS_8"/>
    <property type="match status" value="1"/>
</dbReference>
<evidence type="ECO:0008006" key="9">
    <source>
        <dbReference type="Google" id="ProtNLM"/>
    </source>
</evidence>
<dbReference type="SMART" id="SM00267">
    <property type="entry name" value="GGDEF"/>
    <property type="match status" value="1"/>
</dbReference>
<dbReference type="InterPro" id="IPR013767">
    <property type="entry name" value="PAS_fold"/>
</dbReference>
<keyword evidence="2" id="KW-0175">Coiled coil</keyword>
<evidence type="ECO:0000259" key="6">
    <source>
        <dbReference type="PROSITE" id="PS50887"/>
    </source>
</evidence>
<evidence type="ECO:0000256" key="3">
    <source>
        <dbReference type="SAM" id="Phobius"/>
    </source>
</evidence>
<protein>
    <recommendedName>
        <fullName evidence="9">Diguanylate cyclase</fullName>
    </recommendedName>
</protein>
<keyword evidence="3" id="KW-1133">Transmembrane helix</keyword>
<dbReference type="InterPro" id="IPR029787">
    <property type="entry name" value="Nucleotide_cyclase"/>
</dbReference>
<dbReference type="Pfam" id="PF00990">
    <property type="entry name" value="GGDEF"/>
    <property type="match status" value="1"/>
</dbReference>
<dbReference type="eggNOG" id="COG2199">
    <property type="taxonomic scope" value="Bacteria"/>
</dbReference>
<dbReference type="Pfam" id="PF00989">
    <property type="entry name" value="PAS"/>
    <property type="match status" value="1"/>
</dbReference>
<dbReference type="GO" id="GO:0007165">
    <property type="term" value="P:signal transduction"/>
    <property type="evidence" value="ECO:0007669"/>
    <property type="project" value="InterPro"/>
</dbReference>
<dbReference type="InterPro" id="IPR043128">
    <property type="entry name" value="Rev_trsase/Diguanyl_cyclase"/>
</dbReference>
<dbReference type="AlphaFoldDB" id="E8MAJ7"/>
<dbReference type="NCBIfam" id="TIGR00229">
    <property type="entry name" value="sensory_box"/>
    <property type="match status" value="2"/>
</dbReference>
<feature type="domain" description="GGDEF" evidence="6">
    <location>
        <begin position="523"/>
        <end position="655"/>
    </location>
</feature>
<gene>
    <name evidence="7" type="ORF">VISI1226_21249</name>
</gene>
<dbReference type="PANTHER" id="PTHR46663:SF3">
    <property type="entry name" value="SLL0267 PROTEIN"/>
    <property type="match status" value="1"/>
</dbReference>
<comment type="caution">
    <text evidence="7">The sequence shown here is derived from an EMBL/GenBank/DDBJ whole genome shotgun (WGS) entry which is preliminary data.</text>
</comment>
<feature type="transmembrane region" description="Helical" evidence="3">
    <location>
        <begin position="13"/>
        <end position="37"/>
    </location>
</feature>
<dbReference type="InterPro" id="IPR033417">
    <property type="entry name" value="CHASE8"/>
</dbReference>
<dbReference type="SUPFAM" id="SSF55073">
    <property type="entry name" value="Nucleotide cyclase"/>
    <property type="match status" value="1"/>
</dbReference>
<evidence type="ECO:0000313" key="7">
    <source>
        <dbReference type="EMBL" id="EGA68972.1"/>
    </source>
</evidence>
<dbReference type="PROSITE" id="PS50112">
    <property type="entry name" value="PAS"/>
    <property type="match status" value="1"/>
</dbReference>
<dbReference type="InterPro" id="IPR003660">
    <property type="entry name" value="HAMP_dom"/>
</dbReference>
<dbReference type="EMBL" id="AEVT01000094">
    <property type="protein sequence ID" value="EGA68972.1"/>
    <property type="molecule type" value="Genomic_DNA"/>
</dbReference>
<feature type="domain" description="PAS" evidence="4">
    <location>
        <begin position="366"/>
        <end position="412"/>
    </location>
</feature>
<dbReference type="GeneID" id="95570594"/>
<feature type="transmembrane region" description="Helical" evidence="3">
    <location>
        <begin position="157"/>
        <end position="182"/>
    </location>
</feature>
<comment type="cofactor">
    <cofactor evidence="1">
        <name>Mg(2+)</name>
        <dbReference type="ChEBI" id="CHEBI:18420"/>
    </cofactor>
</comment>
<dbReference type="GO" id="GO:0006355">
    <property type="term" value="P:regulation of DNA-templated transcription"/>
    <property type="evidence" value="ECO:0007669"/>
    <property type="project" value="InterPro"/>
</dbReference>
<dbReference type="SMART" id="SM00091">
    <property type="entry name" value="PAS"/>
    <property type="match status" value="2"/>
</dbReference>
<dbReference type="InterPro" id="IPR000014">
    <property type="entry name" value="PAS"/>
</dbReference>
<dbReference type="Gene3D" id="3.30.70.270">
    <property type="match status" value="1"/>
</dbReference>
<keyword evidence="3" id="KW-0812">Transmembrane</keyword>
<dbReference type="Pfam" id="PF17152">
    <property type="entry name" value="CHASE8"/>
    <property type="match status" value="1"/>
</dbReference>
<dbReference type="SUPFAM" id="SSF55785">
    <property type="entry name" value="PYP-like sensor domain (PAS domain)"/>
    <property type="match status" value="2"/>
</dbReference>
<dbReference type="GO" id="GO:0016020">
    <property type="term" value="C:membrane"/>
    <property type="evidence" value="ECO:0007669"/>
    <property type="project" value="InterPro"/>
</dbReference>
<dbReference type="CDD" id="cd06225">
    <property type="entry name" value="HAMP"/>
    <property type="match status" value="1"/>
</dbReference>
<accession>E8MAJ7</accession>
<dbReference type="CDD" id="cd01949">
    <property type="entry name" value="GGDEF"/>
    <property type="match status" value="1"/>
</dbReference>
<dbReference type="CDD" id="cd00130">
    <property type="entry name" value="PAS"/>
    <property type="match status" value="2"/>
</dbReference>
<dbReference type="NCBIfam" id="TIGR00254">
    <property type="entry name" value="GGDEF"/>
    <property type="match status" value="1"/>
</dbReference>
<dbReference type="RefSeq" id="WP_008079413.1">
    <property type="nucleotide sequence ID" value="NZ_AEVT01000094.1"/>
</dbReference>
<dbReference type="PROSITE" id="PS50887">
    <property type="entry name" value="GGDEF"/>
    <property type="match status" value="1"/>
</dbReference>
<dbReference type="Gene3D" id="6.10.340.10">
    <property type="match status" value="1"/>
</dbReference>
<reference evidence="7 8" key="1">
    <citation type="journal article" date="2012" name="Int. J. Syst. Evol. Microbiol.">
        <title>Vibrio caribbeanicus sp. nov., isolated from the marine sponge Scleritoderma cyanea.</title>
        <authorList>
            <person name="Hoffmann M."/>
            <person name="Monday S.R."/>
            <person name="Allard M.W."/>
            <person name="Strain E.A."/>
            <person name="Whittaker P."/>
            <person name="Naum M."/>
            <person name="McCarthy P.J."/>
            <person name="Lopez J.V."/>
            <person name="Fischer M."/>
            <person name="Brown E.W."/>
        </authorList>
    </citation>
    <scope>NUCLEOTIDE SEQUENCE [LARGE SCALE GENOMIC DNA]</scope>
    <source>
        <strain evidence="8">DSMZ 21326</strain>
    </source>
</reference>
<evidence type="ECO:0000256" key="2">
    <source>
        <dbReference type="SAM" id="Coils"/>
    </source>
</evidence>
<dbReference type="GO" id="GO:0003824">
    <property type="term" value="F:catalytic activity"/>
    <property type="evidence" value="ECO:0007669"/>
    <property type="project" value="UniProtKB-ARBA"/>
</dbReference>
<evidence type="ECO:0000313" key="8">
    <source>
        <dbReference type="Proteomes" id="UP000006228"/>
    </source>
</evidence>
<dbReference type="InterPro" id="IPR052163">
    <property type="entry name" value="DGC-Regulatory_Protein"/>
</dbReference>
<dbReference type="FunFam" id="3.30.70.270:FF:000001">
    <property type="entry name" value="Diguanylate cyclase domain protein"/>
    <property type="match status" value="1"/>
</dbReference>
<dbReference type="Gene3D" id="3.30.450.20">
    <property type="entry name" value="PAS domain"/>
    <property type="match status" value="2"/>
</dbReference>